<feature type="chain" id="PRO_5026043877" description="Gram-positive cocci surface proteins LPxTG domain-containing protein" evidence="3">
    <location>
        <begin position="33"/>
        <end position="236"/>
    </location>
</feature>
<feature type="transmembrane region" description="Helical" evidence="2">
    <location>
        <begin position="209"/>
        <end position="230"/>
    </location>
</feature>
<keyword evidence="2" id="KW-0472">Membrane</keyword>
<evidence type="ECO:0000256" key="3">
    <source>
        <dbReference type="SAM" id="SignalP"/>
    </source>
</evidence>
<evidence type="ECO:0000313" key="4">
    <source>
        <dbReference type="EMBL" id="BCB82922.1"/>
    </source>
</evidence>
<accession>A0A6F8Y9Y4</accession>
<reference evidence="4 5" key="2">
    <citation type="submission" date="2020-03" db="EMBL/GenBank/DDBJ databases">
        <authorList>
            <person name="Ichikawa N."/>
            <person name="Kimura A."/>
            <person name="Kitahashi Y."/>
            <person name="Uohara A."/>
        </authorList>
    </citation>
    <scope>NUCLEOTIDE SEQUENCE [LARGE SCALE GENOMIC DNA]</scope>
    <source>
        <strain evidence="4 5">NBRC 105367</strain>
    </source>
</reference>
<gene>
    <name evidence="4" type="ORF">Psuf_002350</name>
</gene>
<feature type="compositionally biased region" description="Pro residues" evidence="1">
    <location>
        <begin position="151"/>
        <end position="170"/>
    </location>
</feature>
<dbReference type="AlphaFoldDB" id="A0A6F8Y9Y4"/>
<dbReference type="RefSeq" id="WP_173152801.1">
    <property type="nucleotide sequence ID" value="NZ_AP022871.1"/>
</dbReference>
<proteinExistence type="predicted"/>
<dbReference type="KEGG" id="psuu:Psuf_002350"/>
<dbReference type="Proteomes" id="UP000503011">
    <property type="component" value="Chromosome"/>
</dbReference>
<keyword evidence="2" id="KW-1133">Transmembrane helix</keyword>
<dbReference type="NCBIfam" id="TIGR01167">
    <property type="entry name" value="LPXTG_anchor"/>
    <property type="match status" value="1"/>
</dbReference>
<feature type="region of interest" description="Disordered" evidence="1">
    <location>
        <begin position="144"/>
        <end position="202"/>
    </location>
</feature>
<feature type="compositionally biased region" description="Low complexity" evidence="1">
    <location>
        <begin position="171"/>
        <end position="185"/>
    </location>
</feature>
<organism evidence="4 5">
    <name type="scientific">Phytohabitans suffuscus</name>
    <dbReference type="NCBI Taxonomy" id="624315"/>
    <lineage>
        <taxon>Bacteria</taxon>
        <taxon>Bacillati</taxon>
        <taxon>Actinomycetota</taxon>
        <taxon>Actinomycetes</taxon>
        <taxon>Micromonosporales</taxon>
        <taxon>Micromonosporaceae</taxon>
    </lineage>
</organism>
<sequence>MRITLSRVARLLVSTAAASAVVVLATQGPASAIPIEILEYPTSVPAGGTITVTATCGDEHPLKADEVQIYYSRVTVNDHVANHHINTIPLEPGKPEEVFTNSYDTSGLGTPQPGDRYTVTMECWEVNEVRHVLEVYGPLSIEISGSATPKPSTPATPKPSTPATPTPSTPSTPTNPAEPTNPGEPSTTPADNPAPGGSGPQLPVTGSPVGVLAAIGVVLLLMGALGVVVARRRAAA</sequence>
<protein>
    <recommendedName>
        <fullName evidence="6">Gram-positive cocci surface proteins LPxTG domain-containing protein</fullName>
    </recommendedName>
</protein>
<name>A0A6F8Y9Y4_9ACTN</name>
<reference evidence="4 5" key="1">
    <citation type="submission" date="2020-03" db="EMBL/GenBank/DDBJ databases">
        <title>Whole genome shotgun sequence of Phytohabitans suffuscus NBRC 105367.</title>
        <authorList>
            <person name="Komaki H."/>
            <person name="Tamura T."/>
        </authorList>
    </citation>
    <scope>NUCLEOTIDE SEQUENCE [LARGE SCALE GENOMIC DNA]</scope>
    <source>
        <strain evidence="4 5">NBRC 105367</strain>
    </source>
</reference>
<evidence type="ECO:0000256" key="1">
    <source>
        <dbReference type="SAM" id="MobiDB-lite"/>
    </source>
</evidence>
<evidence type="ECO:0000256" key="2">
    <source>
        <dbReference type="SAM" id="Phobius"/>
    </source>
</evidence>
<keyword evidence="3" id="KW-0732">Signal</keyword>
<feature type="signal peptide" evidence="3">
    <location>
        <begin position="1"/>
        <end position="32"/>
    </location>
</feature>
<keyword evidence="2" id="KW-0812">Transmembrane</keyword>
<evidence type="ECO:0000313" key="5">
    <source>
        <dbReference type="Proteomes" id="UP000503011"/>
    </source>
</evidence>
<keyword evidence="5" id="KW-1185">Reference proteome</keyword>
<dbReference type="EMBL" id="AP022871">
    <property type="protein sequence ID" value="BCB82922.1"/>
    <property type="molecule type" value="Genomic_DNA"/>
</dbReference>
<evidence type="ECO:0008006" key="6">
    <source>
        <dbReference type="Google" id="ProtNLM"/>
    </source>
</evidence>